<evidence type="ECO:0000313" key="6">
    <source>
        <dbReference type="Proteomes" id="UP000191518"/>
    </source>
</evidence>
<dbReference type="InterPro" id="IPR033140">
    <property type="entry name" value="Lipase_GDXG_put_SER_AS"/>
</dbReference>
<dbReference type="EMBL" id="MDYP01000043">
    <property type="protein sequence ID" value="OQE01272.1"/>
    <property type="molecule type" value="Genomic_DNA"/>
</dbReference>
<dbReference type="Gene3D" id="3.40.50.1820">
    <property type="entry name" value="alpha/beta hydrolase"/>
    <property type="match status" value="1"/>
</dbReference>
<proteinExistence type="inferred from homology"/>
<dbReference type="GO" id="GO:0017000">
    <property type="term" value="P:antibiotic biosynthetic process"/>
    <property type="evidence" value="ECO:0007669"/>
    <property type="project" value="UniProtKB-ARBA"/>
</dbReference>
<dbReference type="GO" id="GO:0016787">
    <property type="term" value="F:hydrolase activity"/>
    <property type="evidence" value="ECO:0007669"/>
    <property type="project" value="UniProtKB-KW"/>
</dbReference>
<dbReference type="PANTHER" id="PTHR48081:SF31">
    <property type="entry name" value="STERYL ACETYL HYDROLASE MUG81-RELATED"/>
    <property type="match status" value="1"/>
</dbReference>
<dbReference type="AlphaFoldDB" id="A0A1V6RHI3"/>
<dbReference type="InterPro" id="IPR029058">
    <property type="entry name" value="AB_hydrolase_fold"/>
</dbReference>
<dbReference type="PROSITE" id="PS01174">
    <property type="entry name" value="LIPASE_GDXG_SER"/>
    <property type="match status" value="1"/>
</dbReference>
<comment type="caution">
    <text evidence="5">The sequence shown here is derived from an EMBL/GenBank/DDBJ whole genome shotgun (WGS) entry which is preliminary data.</text>
</comment>
<evidence type="ECO:0000256" key="1">
    <source>
        <dbReference type="ARBA" id="ARBA00010515"/>
    </source>
</evidence>
<dbReference type="InterPro" id="IPR050300">
    <property type="entry name" value="GDXG_lipolytic_enzyme"/>
</dbReference>
<accession>A0A1V6RHI3</accession>
<gene>
    <name evidence="5" type="ORF">PENVUL_c043G06239</name>
</gene>
<evidence type="ECO:0000256" key="2">
    <source>
        <dbReference type="ARBA" id="ARBA00022801"/>
    </source>
</evidence>
<dbReference type="SUPFAM" id="SSF53474">
    <property type="entry name" value="alpha/beta-Hydrolases"/>
    <property type="match status" value="1"/>
</dbReference>
<dbReference type="PANTHER" id="PTHR48081">
    <property type="entry name" value="AB HYDROLASE SUPERFAMILY PROTEIN C4A8.06C"/>
    <property type="match status" value="1"/>
</dbReference>
<comment type="similarity">
    <text evidence="1">Belongs to the 'GDXG' lipolytic enzyme family.</text>
</comment>
<organism evidence="5 6">
    <name type="scientific">Penicillium vulpinum</name>
    <dbReference type="NCBI Taxonomy" id="29845"/>
    <lineage>
        <taxon>Eukaryota</taxon>
        <taxon>Fungi</taxon>
        <taxon>Dikarya</taxon>
        <taxon>Ascomycota</taxon>
        <taxon>Pezizomycotina</taxon>
        <taxon>Eurotiomycetes</taxon>
        <taxon>Eurotiomycetidae</taxon>
        <taxon>Eurotiales</taxon>
        <taxon>Aspergillaceae</taxon>
        <taxon>Penicillium</taxon>
    </lineage>
</organism>
<sequence>MSRSVEHERRNDFYRNVFGDGDEARAVAPPTAKVLDDCCTALKIQHQIEDIPESDGAKLHWLGDRSAANIILYFHGGGYGLPALESHVKFMDQCVKHLSSTEQETVVGFLEYTLTKGSRFPVQLLQATKALQLVLNKGFLPSRIVVAGDSAGANLALSLMSHILHPLDGIPVVKFEGALKGLLLISPWVCFNGDNASYEENKDRDIVNPTVMKSMADDFVDPAQKTEYSEPIIASSSWWRGMPVESILNVFGAYELFRDHIATFGRTLEEAELRVENVACPLHVHIDCILDAQTGMQPGIMGITTWKWLEGLS</sequence>
<keyword evidence="6" id="KW-1185">Reference proteome</keyword>
<evidence type="ECO:0000259" key="4">
    <source>
        <dbReference type="Pfam" id="PF07859"/>
    </source>
</evidence>
<feature type="active site" evidence="3">
    <location>
        <position position="150"/>
    </location>
</feature>
<dbReference type="OrthoDB" id="2152029at2759"/>
<reference evidence="6" key="1">
    <citation type="journal article" date="2017" name="Nat. Microbiol.">
        <title>Global analysis of biosynthetic gene clusters reveals vast potential of secondary metabolite production in Penicillium species.</title>
        <authorList>
            <person name="Nielsen J.C."/>
            <person name="Grijseels S."/>
            <person name="Prigent S."/>
            <person name="Ji B."/>
            <person name="Dainat J."/>
            <person name="Nielsen K.F."/>
            <person name="Frisvad J.C."/>
            <person name="Workman M."/>
            <person name="Nielsen J."/>
        </authorList>
    </citation>
    <scope>NUCLEOTIDE SEQUENCE [LARGE SCALE GENOMIC DNA]</scope>
    <source>
        <strain evidence="6">IBT 29486</strain>
    </source>
</reference>
<dbReference type="Pfam" id="PF07859">
    <property type="entry name" value="Abhydrolase_3"/>
    <property type="match status" value="1"/>
</dbReference>
<feature type="domain" description="Alpha/beta hydrolase fold-3" evidence="4">
    <location>
        <begin position="71"/>
        <end position="285"/>
    </location>
</feature>
<dbReference type="InterPro" id="IPR013094">
    <property type="entry name" value="AB_hydrolase_3"/>
</dbReference>
<keyword evidence="2" id="KW-0378">Hydrolase</keyword>
<dbReference type="STRING" id="29845.A0A1V6RHI3"/>
<dbReference type="GO" id="GO:0072330">
    <property type="term" value="P:monocarboxylic acid biosynthetic process"/>
    <property type="evidence" value="ECO:0007669"/>
    <property type="project" value="UniProtKB-ARBA"/>
</dbReference>
<name>A0A1V6RHI3_9EURO</name>
<evidence type="ECO:0000313" key="5">
    <source>
        <dbReference type="EMBL" id="OQE01272.1"/>
    </source>
</evidence>
<evidence type="ECO:0000256" key="3">
    <source>
        <dbReference type="PROSITE-ProRule" id="PRU10038"/>
    </source>
</evidence>
<protein>
    <recommendedName>
        <fullName evidence="4">Alpha/beta hydrolase fold-3 domain-containing protein</fullName>
    </recommendedName>
</protein>
<dbReference type="Proteomes" id="UP000191518">
    <property type="component" value="Unassembled WGS sequence"/>
</dbReference>